<dbReference type="InterPro" id="IPR029068">
    <property type="entry name" value="Glyas_Bleomycin-R_OHBP_Dase"/>
</dbReference>
<dbReference type="PROSITE" id="PS51819">
    <property type="entry name" value="VOC"/>
    <property type="match status" value="1"/>
</dbReference>
<dbReference type="Pfam" id="PF00903">
    <property type="entry name" value="Glyoxalase"/>
    <property type="match status" value="1"/>
</dbReference>
<sequence>MGIHHLAFATQDLPETLRFWRDLLGLAVVARLGEGEETQVSLGLTDRQLISFFSWPKVEPRPYHHPGEPVVGPFGLDHLALEWPSKEDLLALADRLAGAGYPVSEPVDHGSLWSIYTFDPNHLAVELTWVNREQPLPPTRPAPENPKWEVE</sequence>
<reference evidence="2 3" key="1">
    <citation type="journal article" date="2016" name="Nat. Commun.">
        <title>Thousands of microbial genomes shed light on interconnected biogeochemical processes in an aquifer system.</title>
        <authorList>
            <person name="Anantharaman K."/>
            <person name="Brown C.T."/>
            <person name="Hug L.A."/>
            <person name="Sharon I."/>
            <person name="Castelle C.J."/>
            <person name="Probst A.J."/>
            <person name="Thomas B.C."/>
            <person name="Singh A."/>
            <person name="Wilkins M.J."/>
            <person name="Karaoz U."/>
            <person name="Brodie E.L."/>
            <person name="Williams K.H."/>
            <person name="Hubbard S.S."/>
            <person name="Banfield J.F."/>
        </authorList>
    </citation>
    <scope>NUCLEOTIDE SEQUENCE [LARGE SCALE GENOMIC DNA]</scope>
</reference>
<evidence type="ECO:0000313" key="3">
    <source>
        <dbReference type="Proteomes" id="UP000177583"/>
    </source>
</evidence>
<organism evidence="2 3">
    <name type="scientific">Candidatus Lambdaproteobacteria bacterium RIFOXYD2_FULL_56_26</name>
    <dbReference type="NCBI Taxonomy" id="1817773"/>
    <lineage>
        <taxon>Bacteria</taxon>
        <taxon>Pseudomonadati</taxon>
        <taxon>Pseudomonadota</taxon>
        <taxon>Candidatus Lambdaproteobacteria</taxon>
    </lineage>
</organism>
<dbReference type="EMBL" id="MFNF01000059">
    <property type="protein sequence ID" value="OGG99284.1"/>
    <property type="molecule type" value="Genomic_DNA"/>
</dbReference>
<proteinExistence type="predicted"/>
<protein>
    <recommendedName>
        <fullName evidence="1">VOC domain-containing protein</fullName>
    </recommendedName>
</protein>
<gene>
    <name evidence="2" type="ORF">A2557_02020</name>
</gene>
<comment type="caution">
    <text evidence="2">The sequence shown here is derived from an EMBL/GenBank/DDBJ whole genome shotgun (WGS) entry which is preliminary data.</text>
</comment>
<dbReference type="InterPro" id="IPR004360">
    <property type="entry name" value="Glyas_Fos-R_dOase_dom"/>
</dbReference>
<name>A0A1F6GMD7_9PROT</name>
<accession>A0A1F6GMD7</accession>
<dbReference type="Proteomes" id="UP000177583">
    <property type="component" value="Unassembled WGS sequence"/>
</dbReference>
<evidence type="ECO:0000313" key="2">
    <source>
        <dbReference type="EMBL" id="OGG99284.1"/>
    </source>
</evidence>
<evidence type="ECO:0000259" key="1">
    <source>
        <dbReference type="PROSITE" id="PS51819"/>
    </source>
</evidence>
<dbReference type="AlphaFoldDB" id="A0A1F6GMD7"/>
<dbReference type="Gene3D" id="3.10.180.10">
    <property type="entry name" value="2,3-Dihydroxybiphenyl 1,2-Dioxygenase, domain 1"/>
    <property type="match status" value="1"/>
</dbReference>
<feature type="domain" description="VOC" evidence="1">
    <location>
        <begin position="2"/>
        <end position="130"/>
    </location>
</feature>
<dbReference type="CDD" id="cd06587">
    <property type="entry name" value="VOC"/>
    <property type="match status" value="1"/>
</dbReference>
<dbReference type="InterPro" id="IPR037523">
    <property type="entry name" value="VOC_core"/>
</dbReference>
<dbReference type="SUPFAM" id="SSF54593">
    <property type="entry name" value="Glyoxalase/Bleomycin resistance protein/Dihydroxybiphenyl dioxygenase"/>
    <property type="match status" value="1"/>
</dbReference>